<dbReference type="Pfam" id="PF08781">
    <property type="entry name" value="DP"/>
    <property type="match status" value="1"/>
</dbReference>
<dbReference type="SMART" id="SM01372">
    <property type="entry name" value="E2F_TDP"/>
    <property type="match status" value="1"/>
</dbReference>
<evidence type="ECO:0000256" key="6">
    <source>
        <dbReference type="ARBA" id="ARBA00023242"/>
    </source>
</evidence>
<dbReference type="GO" id="GO:0051726">
    <property type="term" value="P:regulation of cell cycle"/>
    <property type="evidence" value="ECO:0007669"/>
    <property type="project" value="InterPro"/>
</dbReference>
<keyword evidence="5 8" id="KW-0804">Transcription</keyword>
<dbReference type="GO" id="GO:0070176">
    <property type="term" value="C:DRM complex"/>
    <property type="evidence" value="ECO:0007669"/>
    <property type="project" value="EnsemblPlants"/>
</dbReference>
<evidence type="ECO:0000256" key="3">
    <source>
        <dbReference type="ARBA" id="ARBA00023015"/>
    </source>
</evidence>
<dbReference type="PANTHER" id="PTHR12548">
    <property type="entry name" value="TRANSCRIPTION FACTOR DP"/>
    <property type="match status" value="1"/>
</dbReference>
<dbReference type="InterPro" id="IPR036388">
    <property type="entry name" value="WH-like_DNA-bd_sf"/>
</dbReference>
<dbReference type="InterPro" id="IPR036390">
    <property type="entry name" value="WH_DNA-bd_sf"/>
</dbReference>
<dbReference type="Proteomes" id="UP000243459">
    <property type="component" value="Chromosome 5"/>
</dbReference>
<dbReference type="Gene3D" id="1.10.10.10">
    <property type="entry name" value="Winged helix-like DNA-binding domain superfamily/Winged helix DNA-binding domain"/>
    <property type="match status" value="1"/>
</dbReference>
<dbReference type="Gramene" id="ONK69146">
    <property type="protein sequence ID" value="ONK69146"/>
    <property type="gene ID" value="A4U43_C05F19830"/>
</dbReference>
<keyword evidence="9" id="KW-0175">Coiled coil</keyword>
<feature type="region of interest" description="Disordered" evidence="10">
    <location>
        <begin position="1"/>
        <end position="42"/>
    </location>
</feature>
<dbReference type="InterPro" id="IPR038168">
    <property type="entry name" value="TF_DP_C_sf"/>
</dbReference>
<dbReference type="InterPro" id="IPR014889">
    <property type="entry name" value="Transc_factor_DP_C"/>
</dbReference>
<dbReference type="Gene3D" id="1.20.140.80">
    <property type="entry name" value="Transcription factor DP"/>
    <property type="match status" value="1"/>
</dbReference>
<evidence type="ECO:0000259" key="11">
    <source>
        <dbReference type="SMART" id="SM01138"/>
    </source>
</evidence>
<dbReference type="AlphaFoldDB" id="A0A5P1ET50"/>
<evidence type="ECO:0000259" key="12">
    <source>
        <dbReference type="SMART" id="SM01372"/>
    </source>
</evidence>
<evidence type="ECO:0000256" key="9">
    <source>
        <dbReference type="SAM" id="Coils"/>
    </source>
</evidence>
<evidence type="ECO:0000256" key="8">
    <source>
        <dbReference type="RuleBase" id="RU003796"/>
    </source>
</evidence>
<dbReference type="GO" id="GO:0000977">
    <property type="term" value="F:RNA polymerase II transcription regulatory region sequence-specific DNA binding"/>
    <property type="evidence" value="ECO:0007669"/>
    <property type="project" value="TreeGrafter"/>
</dbReference>
<evidence type="ECO:0000256" key="4">
    <source>
        <dbReference type="ARBA" id="ARBA00023125"/>
    </source>
</evidence>
<accession>A0A5P1ET50</accession>
<evidence type="ECO:0000256" key="1">
    <source>
        <dbReference type="ARBA" id="ARBA00004123"/>
    </source>
</evidence>
<dbReference type="Pfam" id="PF02319">
    <property type="entry name" value="WHD_E2F_TDP"/>
    <property type="match status" value="1"/>
</dbReference>
<evidence type="ECO:0008006" key="15">
    <source>
        <dbReference type="Google" id="ProtNLM"/>
    </source>
</evidence>
<evidence type="ECO:0000313" key="13">
    <source>
        <dbReference type="EMBL" id="ONK69146.1"/>
    </source>
</evidence>
<dbReference type="OMA" id="YPPFRPC"/>
<evidence type="ECO:0000313" key="14">
    <source>
        <dbReference type="Proteomes" id="UP000243459"/>
    </source>
</evidence>
<protein>
    <recommendedName>
        <fullName evidence="15">E2F/DP family winged-helix DNA-binding domain-containing protein</fullName>
    </recommendedName>
</protein>
<dbReference type="InterPro" id="IPR003316">
    <property type="entry name" value="E2F_WHTH_DNA-bd_dom"/>
</dbReference>
<dbReference type="InterPro" id="IPR015648">
    <property type="entry name" value="Transcrpt_fac_DP"/>
</dbReference>
<feature type="domain" description="Transcription factor DP C-terminal" evidence="11">
    <location>
        <begin position="156"/>
        <end position="292"/>
    </location>
</feature>
<evidence type="ECO:0000256" key="5">
    <source>
        <dbReference type="ARBA" id="ARBA00023163"/>
    </source>
</evidence>
<organism evidence="13 14">
    <name type="scientific">Asparagus officinalis</name>
    <name type="common">Garden asparagus</name>
    <dbReference type="NCBI Taxonomy" id="4686"/>
    <lineage>
        <taxon>Eukaryota</taxon>
        <taxon>Viridiplantae</taxon>
        <taxon>Streptophyta</taxon>
        <taxon>Embryophyta</taxon>
        <taxon>Tracheophyta</taxon>
        <taxon>Spermatophyta</taxon>
        <taxon>Magnoliopsida</taxon>
        <taxon>Liliopsida</taxon>
        <taxon>Asparagales</taxon>
        <taxon>Asparagaceae</taxon>
        <taxon>Asparagoideae</taxon>
        <taxon>Asparagus</taxon>
    </lineage>
</organism>
<dbReference type="CDD" id="cd14458">
    <property type="entry name" value="DP_DD"/>
    <property type="match status" value="1"/>
</dbReference>
<gene>
    <name evidence="13" type="ORF">A4U43_C05F19830</name>
</gene>
<dbReference type="InterPro" id="IPR037241">
    <property type="entry name" value="E2F-DP_heterodim"/>
</dbReference>
<evidence type="ECO:0000256" key="2">
    <source>
        <dbReference type="ARBA" id="ARBA00010940"/>
    </source>
</evidence>
<dbReference type="GO" id="GO:0000981">
    <property type="term" value="F:DNA-binding transcription factor activity, RNA polymerase II-specific"/>
    <property type="evidence" value="ECO:0007669"/>
    <property type="project" value="TreeGrafter"/>
</dbReference>
<keyword evidence="4 8" id="KW-0238">DNA-binding</keyword>
<dbReference type="SMART" id="SM01138">
    <property type="entry name" value="DP"/>
    <property type="match status" value="1"/>
</dbReference>
<reference evidence="14" key="1">
    <citation type="journal article" date="2017" name="Nat. Commun.">
        <title>The asparagus genome sheds light on the origin and evolution of a young Y chromosome.</title>
        <authorList>
            <person name="Harkess A."/>
            <person name="Zhou J."/>
            <person name="Xu C."/>
            <person name="Bowers J.E."/>
            <person name="Van der Hulst R."/>
            <person name="Ayyampalayam S."/>
            <person name="Mercati F."/>
            <person name="Riccardi P."/>
            <person name="McKain M.R."/>
            <person name="Kakrana A."/>
            <person name="Tang H."/>
            <person name="Ray J."/>
            <person name="Groenendijk J."/>
            <person name="Arikit S."/>
            <person name="Mathioni S.M."/>
            <person name="Nakano M."/>
            <person name="Shan H."/>
            <person name="Telgmann-Rauber A."/>
            <person name="Kanno A."/>
            <person name="Yue Z."/>
            <person name="Chen H."/>
            <person name="Li W."/>
            <person name="Chen Y."/>
            <person name="Xu X."/>
            <person name="Zhang Y."/>
            <person name="Luo S."/>
            <person name="Chen H."/>
            <person name="Gao J."/>
            <person name="Mao Z."/>
            <person name="Pires J.C."/>
            <person name="Luo M."/>
            <person name="Kudrna D."/>
            <person name="Wing R.A."/>
            <person name="Meyers B.C."/>
            <person name="Yi K."/>
            <person name="Kong H."/>
            <person name="Lavrijsen P."/>
            <person name="Sunseri F."/>
            <person name="Falavigna A."/>
            <person name="Ye Y."/>
            <person name="Leebens-Mack J.H."/>
            <person name="Chen G."/>
        </authorList>
    </citation>
    <scope>NUCLEOTIDE SEQUENCE [LARGE SCALE GENOMIC DNA]</scope>
    <source>
        <strain evidence="14">cv. DH0086</strain>
    </source>
</reference>
<keyword evidence="3 8" id="KW-0805">Transcription regulation</keyword>
<feature type="compositionally biased region" description="Polar residues" evidence="10">
    <location>
        <begin position="20"/>
        <end position="30"/>
    </location>
</feature>
<dbReference type="OrthoDB" id="552115at2759"/>
<name>A0A5P1ET50_ASPOF</name>
<comment type="subcellular location">
    <subcellularLocation>
        <location evidence="1 8">Nucleus</location>
    </subcellularLocation>
</comment>
<comment type="similarity">
    <text evidence="2 8">Belongs to the E2F/DP family.</text>
</comment>
<dbReference type="FunFam" id="1.10.10.10:FF:000047">
    <property type="entry name" value="Transcription factor"/>
    <property type="match status" value="1"/>
</dbReference>
<dbReference type="SUPFAM" id="SSF46785">
    <property type="entry name" value="Winged helix' DNA-binding domain"/>
    <property type="match status" value="1"/>
</dbReference>
<keyword evidence="6 8" id="KW-0539">Nucleus</keyword>
<dbReference type="PANTHER" id="PTHR12548:SF19">
    <property type="entry name" value="TRANSCRIPTION FACTOR-LIKE PROTEIN DPA"/>
    <property type="match status" value="1"/>
</dbReference>
<feature type="coiled-coil region" evidence="9">
    <location>
        <begin position="172"/>
        <end position="199"/>
    </location>
</feature>
<sequence>MISSNHQIDLPDGLDEAHVNPQSGTSNGDTTGEDITPSSSDNMLRLDDSYIQEDGNIGTVEKKKKKKASRIIGWGLRRFSTIVCRKVQAKGRTTYNEVADEIIAELSSGLCILEQFDEKNIRRRVYDAFNVLIAINVIAKDKKEIRWIGSPITKTEQVKHLEEAHVNMMSRIQTKTNYLRELERQLVDLQNLMLRNQQLHQSGNVASEGIHLPFVLVRAHRKATVEIEISEDAQLVHFDFNESPYSLYNEQAILKMMRCPHVVEPEQTYRNSSIESLINDQSSRPLKSSLFSWNSEMMSMKN</sequence>
<dbReference type="EMBL" id="CM007385">
    <property type="protein sequence ID" value="ONK69146.1"/>
    <property type="molecule type" value="Genomic_DNA"/>
</dbReference>
<proteinExistence type="inferred from homology"/>
<evidence type="ECO:0000256" key="7">
    <source>
        <dbReference type="ARBA" id="ARBA00023306"/>
    </source>
</evidence>
<evidence type="ECO:0000256" key="10">
    <source>
        <dbReference type="SAM" id="MobiDB-lite"/>
    </source>
</evidence>
<keyword evidence="14" id="KW-1185">Reference proteome</keyword>
<dbReference type="SUPFAM" id="SSF144074">
    <property type="entry name" value="E2F-DP heterodimerization region"/>
    <property type="match status" value="1"/>
</dbReference>
<feature type="domain" description="E2F/DP family winged-helix DNA-binding" evidence="12">
    <location>
        <begin position="71"/>
        <end position="149"/>
    </location>
</feature>
<keyword evidence="7" id="KW-0131">Cell cycle</keyword>